<proteinExistence type="predicted"/>
<evidence type="ECO:0000313" key="1">
    <source>
        <dbReference type="EMBL" id="GEM18522.1"/>
    </source>
</evidence>
<gene>
    <name evidence="1" type="ORF">NBRC3293_3019</name>
</gene>
<protein>
    <submittedName>
        <fullName evidence="1">Uncharacterized protein</fullName>
    </submittedName>
</protein>
<sequence>MSRQTMHAVRQRRKALGLVQMNVWIHEDDKEDFQKAVAPFRDRGRQIEQDAREEPLEFVPFTYLVRFPVTPPAAVRNSMKASGWVYDRDGDVWKRPVSEETLEAIRQEAVTLTVRHQAVTDYDWH</sequence>
<accession>A0A829X6E8</accession>
<organism evidence="1 2">
    <name type="scientific">Gluconobacter oxydans NBRC 3293</name>
    <dbReference type="NCBI Taxonomy" id="1315969"/>
    <lineage>
        <taxon>Bacteria</taxon>
        <taxon>Pseudomonadati</taxon>
        <taxon>Pseudomonadota</taxon>
        <taxon>Alphaproteobacteria</taxon>
        <taxon>Acetobacterales</taxon>
        <taxon>Acetobacteraceae</taxon>
        <taxon>Gluconobacter</taxon>
    </lineage>
</organism>
<comment type="caution">
    <text evidence="1">The sequence shown here is derived from an EMBL/GenBank/DDBJ whole genome shotgun (WGS) entry which is preliminary data.</text>
</comment>
<reference evidence="1 2" key="1">
    <citation type="submission" date="2013-04" db="EMBL/GenBank/DDBJ databases">
        <title>Gluconobacter oxydans NBRC 3293 whole genome sequence.</title>
        <authorList>
            <person name="Matsutani M."/>
            <person name="Yakushi T."/>
            <person name="Matsushita K."/>
        </authorList>
    </citation>
    <scope>NUCLEOTIDE SEQUENCE [LARGE SCALE GENOMIC DNA]</scope>
    <source>
        <strain evidence="1 2">NBRC 3293</strain>
    </source>
</reference>
<dbReference type="EMBL" id="BARJ01000015">
    <property type="protein sequence ID" value="GEM18522.1"/>
    <property type="molecule type" value="Genomic_DNA"/>
</dbReference>
<name>A0A829X6E8_GLUOY</name>
<dbReference type="RefSeq" id="WP_172493828.1">
    <property type="nucleotide sequence ID" value="NZ_BARJ01000015.1"/>
</dbReference>
<evidence type="ECO:0000313" key="2">
    <source>
        <dbReference type="Proteomes" id="UP000484858"/>
    </source>
</evidence>
<dbReference type="Proteomes" id="UP000484858">
    <property type="component" value="Unassembled WGS sequence"/>
</dbReference>
<dbReference type="AlphaFoldDB" id="A0A829X6E8"/>